<comment type="function">
    <text evidence="6">Catalyzes the deamination of adenosine to inosine at the wobble position 34 of tRNA(Arg2).</text>
</comment>
<evidence type="ECO:0000256" key="5">
    <source>
        <dbReference type="ARBA" id="ARBA00048045"/>
    </source>
</evidence>
<dbReference type="Proteomes" id="UP001327219">
    <property type="component" value="Chromosome"/>
</dbReference>
<sequence>MYKGNAFMVAALEEAMKAGQNDEVPVGAVITYNGAIISQSHNLVRKNMDPTAHAEVLCIRAASQKLSSYYLDECDIYVTLEPCAMCAQAIAFSKIKRLYFGAYDEKFGAIENGVRLFNAPISNHKPEIYGGIEQEKTTEIIQTFFSNKRGRAGILL</sequence>
<feature type="binding site" evidence="6">
    <location>
        <position position="83"/>
    </location>
    <ligand>
        <name>Zn(2+)</name>
        <dbReference type="ChEBI" id="CHEBI:29105"/>
        <note>catalytic</note>
    </ligand>
</feature>
<keyword evidence="2 6" id="KW-0479">Metal-binding</keyword>
<protein>
    <recommendedName>
        <fullName evidence="6">tRNA-specific adenosine deaminase</fullName>
        <ecNumber evidence="6">3.5.4.33</ecNumber>
    </recommendedName>
</protein>
<name>A0ABZ0UPB0_9RICK</name>
<gene>
    <name evidence="6" type="primary">tadA</name>
    <name evidence="8" type="ORF">Bandiella_00654</name>
</gene>
<reference evidence="8 9" key="1">
    <citation type="submission" date="2022-11" db="EMBL/GenBank/DDBJ databases">
        <title>Host association and intracellularity evolved multiple times independently in the Rickettsiales.</title>
        <authorList>
            <person name="Castelli M."/>
            <person name="Nardi T."/>
            <person name="Gammuto L."/>
            <person name="Bellinzona G."/>
            <person name="Sabaneyeva E."/>
            <person name="Potekhin A."/>
            <person name="Serra V."/>
            <person name="Petroni G."/>
            <person name="Sassera D."/>
        </authorList>
    </citation>
    <scope>NUCLEOTIDE SEQUENCE [LARGE SCALE GENOMIC DNA]</scope>
    <source>
        <strain evidence="8 9">NDG2</strain>
    </source>
</reference>
<proteinExistence type="inferred from homology"/>
<dbReference type="Pfam" id="PF00383">
    <property type="entry name" value="dCMP_cyt_deam_1"/>
    <property type="match status" value="1"/>
</dbReference>
<evidence type="ECO:0000256" key="2">
    <source>
        <dbReference type="ARBA" id="ARBA00022723"/>
    </source>
</evidence>
<feature type="binding site" evidence="6">
    <location>
        <position position="86"/>
    </location>
    <ligand>
        <name>Zn(2+)</name>
        <dbReference type="ChEBI" id="CHEBI:29105"/>
        <note>catalytic</note>
    </ligand>
</feature>
<keyword evidence="9" id="KW-1185">Reference proteome</keyword>
<comment type="similarity">
    <text evidence="6">Belongs to the cytidine and deoxycytidylate deaminase family.</text>
</comment>
<keyword evidence="3 6" id="KW-0378">Hydrolase</keyword>
<feature type="active site" description="Proton donor" evidence="6">
    <location>
        <position position="55"/>
    </location>
</feature>
<dbReference type="EC" id="3.5.4.33" evidence="6"/>
<evidence type="ECO:0000256" key="6">
    <source>
        <dbReference type="HAMAP-Rule" id="MF_00972"/>
    </source>
</evidence>
<dbReference type="PANTHER" id="PTHR11079">
    <property type="entry name" value="CYTOSINE DEAMINASE FAMILY MEMBER"/>
    <property type="match status" value="1"/>
</dbReference>
<dbReference type="Gene3D" id="3.40.140.10">
    <property type="entry name" value="Cytidine Deaminase, domain 2"/>
    <property type="match status" value="1"/>
</dbReference>
<dbReference type="SUPFAM" id="SSF53927">
    <property type="entry name" value="Cytidine deaminase-like"/>
    <property type="match status" value="1"/>
</dbReference>
<keyword evidence="1 6" id="KW-0819">tRNA processing</keyword>
<evidence type="ECO:0000313" key="8">
    <source>
        <dbReference type="EMBL" id="WPX96538.1"/>
    </source>
</evidence>
<dbReference type="InterPro" id="IPR028883">
    <property type="entry name" value="tRNA_aden_deaminase"/>
</dbReference>
<dbReference type="EMBL" id="CP110820">
    <property type="protein sequence ID" value="WPX96538.1"/>
    <property type="molecule type" value="Genomic_DNA"/>
</dbReference>
<keyword evidence="4 6" id="KW-0862">Zinc</keyword>
<dbReference type="RefSeq" id="WP_407651263.1">
    <property type="nucleotide sequence ID" value="NZ_CP110820.1"/>
</dbReference>
<feature type="domain" description="CMP/dCMP-type deaminase" evidence="7">
    <location>
        <begin position="2"/>
        <end position="111"/>
    </location>
</feature>
<evidence type="ECO:0000256" key="1">
    <source>
        <dbReference type="ARBA" id="ARBA00022694"/>
    </source>
</evidence>
<dbReference type="CDD" id="cd01285">
    <property type="entry name" value="nucleoside_deaminase"/>
    <property type="match status" value="1"/>
</dbReference>
<comment type="subunit">
    <text evidence="6">Homodimer.</text>
</comment>
<evidence type="ECO:0000259" key="7">
    <source>
        <dbReference type="PROSITE" id="PS51747"/>
    </source>
</evidence>
<evidence type="ECO:0000256" key="4">
    <source>
        <dbReference type="ARBA" id="ARBA00022833"/>
    </source>
</evidence>
<dbReference type="PANTHER" id="PTHR11079:SF179">
    <property type="entry name" value="TRNA(ADENINE(34)) DEAMINASE, CHLOROPLASTIC"/>
    <property type="match status" value="1"/>
</dbReference>
<dbReference type="HAMAP" id="MF_00972">
    <property type="entry name" value="tRNA_aden_deaminase"/>
    <property type="match status" value="1"/>
</dbReference>
<evidence type="ECO:0000256" key="3">
    <source>
        <dbReference type="ARBA" id="ARBA00022801"/>
    </source>
</evidence>
<organism evidence="8 9">
    <name type="scientific">Candidatus Bandiella euplotis</name>
    <dbReference type="NCBI Taxonomy" id="1664265"/>
    <lineage>
        <taxon>Bacteria</taxon>
        <taxon>Pseudomonadati</taxon>
        <taxon>Pseudomonadota</taxon>
        <taxon>Alphaproteobacteria</taxon>
        <taxon>Rickettsiales</taxon>
        <taxon>Candidatus Midichloriaceae</taxon>
        <taxon>Candidatus Bandiella</taxon>
    </lineage>
</organism>
<dbReference type="InterPro" id="IPR016193">
    <property type="entry name" value="Cytidine_deaminase-like"/>
</dbReference>
<comment type="catalytic activity">
    <reaction evidence="5 6">
        <text>adenosine(34) in tRNA + H2O + H(+) = inosine(34) in tRNA + NH4(+)</text>
        <dbReference type="Rhea" id="RHEA:43168"/>
        <dbReference type="Rhea" id="RHEA-COMP:10373"/>
        <dbReference type="Rhea" id="RHEA-COMP:10374"/>
        <dbReference type="ChEBI" id="CHEBI:15377"/>
        <dbReference type="ChEBI" id="CHEBI:15378"/>
        <dbReference type="ChEBI" id="CHEBI:28938"/>
        <dbReference type="ChEBI" id="CHEBI:74411"/>
        <dbReference type="ChEBI" id="CHEBI:82852"/>
        <dbReference type="EC" id="3.5.4.33"/>
    </reaction>
</comment>
<dbReference type="InterPro" id="IPR002125">
    <property type="entry name" value="CMP_dCMP_dom"/>
</dbReference>
<dbReference type="PROSITE" id="PS51747">
    <property type="entry name" value="CYT_DCMP_DEAMINASES_2"/>
    <property type="match status" value="1"/>
</dbReference>
<accession>A0ABZ0UPB0</accession>
<comment type="cofactor">
    <cofactor evidence="6">
        <name>Zn(2+)</name>
        <dbReference type="ChEBI" id="CHEBI:29105"/>
    </cofactor>
    <text evidence="6">Binds 1 zinc ion per subunit.</text>
</comment>
<feature type="binding site" evidence="6">
    <location>
        <position position="53"/>
    </location>
    <ligand>
        <name>Zn(2+)</name>
        <dbReference type="ChEBI" id="CHEBI:29105"/>
        <note>catalytic</note>
    </ligand>
</feature>
<evidence type="ECO:0000313" key="9">
    <source>
        <dbReference type="Proteomes" id="UP001327219"/>
    </source>
</evidence>